<dbReference type="PROSITE" id="PS50844">
    <property type="entry name" value="AFP_LIKE"/>
    <property type="match status" value="1"/>
</dbReference>
<evidence type="ECO:0000313" key="7">
    <source>
        <dbReference type="Proteomes" id="UP000515472"/>
    </source>
</evidence>
<keyword evidence="6" id="KW-0966">Cell projection</keyword>
<dbReference type="KEGG" id="gbn:GEOBRER4_36510"/>
<dbReference type="PANTHER" id="PTHR36307:SF1">
    <property type="entry name" value="FLAGELLA BASAL BODY P-RING FORMATION PROTEIN FLGA"/>
    <property type="match status" value="1"/>
</dbReference>
<dbReference type="CDD" id="cd11614">
    <property type="entry name" value="SAF_CpaB_FlgA_like"/>
    <property type="match status" value="1"/>
</dbReference>
<comment type="subcellular location">
    <subcellularLocation>
        <location evidence="1">Periplasm</location>
    </subcellularLocation>
</comment>
<evidence type="ECO:0000256" key="2">
    <source>
        <dbReference type="ARBA" id="ARBA00022729"/>
    </source>
</evidence>
<feature type="chain" id="PRO_5027952459" evidence="4">
    <location>
        <begin position="25"/>
        <end position="251"/>
    </location>
</feature>
<gene>
    <name evidence="6" type="ORF">GEOBRER4_n3796</name>
</gene>
<sequence length="251" mass="26690">MRLTHLTRILSALLVFSFSLPAFAATAPAAAAKLPAAAGNVVAEATVRGVISDYLMQKASALAAEITVKRIGYYGDLKLPAGTVSYDVVAPDRWEGYGPASVALVVRVDGQVKRNQTVQVEVEALTEMVVAARTLERGEVLSASDLALARRDLNQVHGSYMKAIDEAVGLRVKTTLRANTPLRRDNLERPPLVKSGQLVTILAENEVVRVTASGRAKGAGALGDVIMVQNLSSQKDIAARVLDATTVKVDF</sequence>
<evidence type="ECO:0000256" key="3">
    <source>
        <dbReference type="ARBA" id="ARBA00022764"/>
    </source>
</evidence>
<keyword evidence="6" id="KW-0969">Cilium</keyword>
<accession>A0A6S6MBJ7</accession>
<feature type="signal peptide" evidence="4">
    <location>
        <begin position="1"/>
        <end position="24"/>
    </location>
</feature>
<keyword evidence="7" id="KW-1185">Reference proteome</keyword>
<dbReference type="InterPro" id="IPR036732">
    <property type="entry name" value="AFP_Neu5c_C_sf"/>
</dbReference>
<dbReference type="AlphaFoldDB" id="A0A6S6MBJ7"/>
<dbReference type="SUPFAM" id="SSF51269">
    <property type="entry name" value="AFP III-like domain"/>
    <property type="match status" value="1"/>
</dbReference>
<dbReference type="SMART" id="SM00858">
    <property type="entry name" value="SAF"/>
    <property type="match status" value="1"/>
</dbReference>
<reference evidence="6 7" key="1">
    <citation type="submission" date="2020-06" db="EMBL/GenBank/DDBJ databases">
        <title>Interaction of electrochemicaly active bacteria, Geobacter bremensis R4 on different carbon anode.</title>
        <authorList>
            <person name="Meng L."/>
            <person name="Yoshida N."/>
        </authorList>
    </citation>
    <scope>NUCLEOTIDE SEQUENCE [LARGE SCALE GENOMIC DNA]</scope>
    <source>
        <strain evidence="6 7">R4</strain>
    </source>
</reference>
<protein>
    <submittedName>
        <fullName evidence="6">Flagellar basal-body P-ring formation protein FlgA</fullName>
    </submittedName>
</protein>
<name>A0A6S6MBJ7_9BACT</name>
<keyword evidence="2 4" id="KW-0732">Signal</keyword>
<dbReference type="EMBL" id="AP023213">
    <property type="protein sequence ID" value="BCG48901.1"/>
    <property type="molecule type" value="Genomic_DNA"/>
</dbReference>
<dbReference type="InterPro" id="IPR013974">
    <property type="entry name" value="SAF"/>
</dbReference>
<keyword evidence="3" id="KW-0574">Periplasm</keyword>
<dbReference type="InterPro" id="IPR006190">
    <property type="entry name" value="SAF_AFP_Neu5Ac"/>
</dbReference>
<evidence type="ECO:0000256" key="1">
    <source>
        <dbReference type="ARBA" id="ARBA00004418"/>
    </source>
</evidence>
<dbReference type="InterPro" id="IPR039246">
    <property type="entry name" value="Flagellar_FlgA"/>
</dbReference>
<dbReference type="Pfam" id="PF13144">
    <property type="entry name" value="ChapFlgA"/>
    <property type="match status" value="1"/>
</dbReference>
<dbReference type="GO" id="GO:0044780">
    <property type="term" value="P:bacterial-type flagellum assembly"/>
    <property type="evidence" value="ECO:0007669"/>
    <property type="project" value="InterPro"/>
</dbReference>
<proteinExistence type="predicted"/>
<dbReference type="GO" id="GO:0042597">
    <property type="term" value="C:periplasmic space"/>
    <property type="evidence" value="ECO:0007669"/>
    <property type="project" value="UniProtKB-SubCell"/>
</dbReference>
<dbReference type="NCBIfam" id="TIGR03170">
    <property type="entry name" value="flgA_cterm"/>
    <property type="match status" value="1"/>
</dbReference>
<dbReference type="Proteomes" id="UP000515472">
    <property type="component" value="Chromosome"/>
</dbReference>
<dbReference type="Gene3D" id="3.90.1210.10">
    <property type="entry name" value="Antifreeze-like/N-acetylneuraminic acid synthase C-terminal domain"/>
    <property type="match status" value="1"/>
</dbReference>
<evidence type="ECO:0000313" key="6">
    <source>
        <dbReference type="EMBL" id="BCG48901.1"/>
    </source>
</evidence>
<dbReference type="PANTHER" id="PTHR36307">
    <property type="entry name" value="FLAGELLA BASAL BODY P-RING FORMATION PROTEIN FLGA"/>
    <property type="match status" value="1"/>
</dbReference>
<dbReference type="Gene3D" id="2.30.30.760">
    <property type="match status" value="1"/>
</dbReference>
<dbReference type="InterPro" id="IPR041231">
    <property type="entry name" value="FlgA_N"/>
</dbReference>
<keyword evidence="6" id="KW-0282">Flagellum</keyword>
<evidence type="ECO:0000256" key="4">
    <source>
        <dbReference type="SAM" id="SignalP"/>
    </source>
</evidence>
<organism evidence="6 7">
    <name type="scientific">Citrifermentans bremense</name>
    <dbReference type="NCBI Taxonomy" id="60035"/>
    <lineage>
        <taxon>Bacteria</taxon>
        <taxon>Pseudomonadati</taxon>
        <taxon>Thermodesulfobacteriota</taxon>
        <taxon>Desulfuromonadia</taxon>
        <taxon>Geobacterales</taxon>
        <taxon>Geobacteraceae</taxon>
        <taxon>Citrifermentans</taxon>
    </lineage>
</organism>
<feature type="domain" description="AFP-like" evidence="5">
    <location>
        <begin position="128"/>
        <end position="190"/>
    </location>
</feature>
<dbReference type="Pfam" id="PF17656">
    <property type="entry name" value="ChapFlgA_N"/>
    <property type="match status" value="1"/>
</dbReference>
<dbReference type="InterPro" id="IPR017585">
    <property type="entry name" value="SAF_FlgA"/>
</dbReference>
<evidence type="ECO:0000259" key="5">
    <source>
        <dbReference type="PROSITE" id="PS50844"/>
    </source>
</evidence>
<dbReference type="RefSeq" id="WP_185243504.1">
    <property type="nucleotide sequence ID" value="NZ_AP023213.1"/>
</dbReference>